<dbReference type="EMBL" id="KI394358">
    <property type="protein sequence ID" value="ERN03526.1"/>
    <property type="molecule type" value="Genomic_DNA"/>
</dbReference>
<feature type="region of interest" description="Disordered" evidence="1">
    <location>
        <begin position="35"/>
        <end position="67"/>
    </location>
</feature>
<accession>W1P7F5</accession>
<feature type="compositionally biased region" description="Basic and acidic residues" evidence="1">
    <location>
        <begin position="55"/>
        <end position="67"/>
    </location>
</feature>
<evidence type="ECO:0000313" key="2">
    <source>
        <dbReference type="EMBL" id="ERN03526.1"/>
    </source>
</evidence>
<name>W1P7F5_AMBTC</name>
<organism evidence="2 3">
    <name type="scientific">Amborella trichopoda</name>
    <dbReference type="NCBI Taxonomy" id="13333"/>
    <lineage>
        <taxon>Eukaryota</taxon>
        <taxon>Viridiplantae</taxon>
        <taxon>Streptophyta</taxon>
        <taxon>Embryophyta</taxon>
        <taxon>Tracheophyta</taxon>
        <taxon>Spermatophyta</taxon>
        <taxon>Magnoliopsida</taxon>
        <taxon>Amborellales</taxon>
        <taxon>Amborellaceae</taxon>
        <taxon>Amborella</taxon>
    </lineage>
</organism>
<sequence length="87" mass="9876">MGRILYAAGVRATQGVREQAPKWDVTYLKSWKPASRKADSGYSTKSGAFSNGDGGLERERANEAGRWREEERVERVMHLILWGPHKM</sequence>
<dbReference type="Pfam" id="PF12609">
    <property type="entry name" value="DUF3774"/>
    <property type="match status" value="1"/>
</dbReference>
<dbReference type="HOGENOM" id="CLU_2486322_0_0_1"/>
<gene>
    <name evidence="2" type="ORF">AMTR_s00003p00271090</name>
</gene>
<dbReference type="Gramene" id="ERN03526">
    <property type="protein sequence ID" value="ERN03526"/>
    <property type="gene ID" value="AMTR_s00003p00271090"/>
</dbReference>
<dbReference type="Proteomes" id="UP000017836">
    <property type="component" value="Unassembled WGS sequence"/>
</dbReference>
<keyword evidence="3" id="KW-1185">Reference proteome</keyword>
<dbReference type="InterPro" id="IPR022251">
    <property type="entry name" value="DUF3774_wound-induced"/>
</dbReference>
<dbReference type="AlphaFoldDB" id="W1P7F5"/>
<reference evidence="3" key="1">
    <citation type="journal article" date="2013" name="Science">
        <title>The Amborella genome and the evolution of flowering plants.</title>
        <authorList>
            <consortium name="Amborella Genome Project"/>
        </authorList>
    </citation>
    <scope>NUCLEOTIDE SEQUENCE [LARGE SCALE GENOMIC DNA]</scope>
</reference>
<evidence type="ECO:0000256" key="1">
    <source>
        <dbReference type="SAM" id="MobiDB-lite"/>
    </source>
</evidence>
<proteinExistence type="predicted"/>
<evidence type="ECO:0000313" key="3">
    <source>
        <dbReference type="Proteomes" id="UP000017836"/>
    </source>
</evidence>
<protein>
    <submittedName>
        <fullName evidence="2">Uncharacterized protein</fullName>
    </submittedName>
</protein>